<feature type="transmembrane region" description="Helical" evidence="9">
    <location>
        <begin position="6"/>
        <end position="27"/>
    </location>
</feature>
<dbReference type="InterPro" id="IPR013083">
    <property type="entry name" value="Znf_RING/FYVE/PHD"/>
</dbReference>
<protein>
    <submittedName>
        <fullName evidence="11">Anaphase-promoting complex subunit 11 RING-H2 finger protein</fullName>
    </submittedName>
</protein>
<feature type="transmembrane region" description="Helical" evidence="9">
    <location>
        <begin position="39"/>
        <end position="60"/>
    </location>
</feature>
<keyword evidence="5" id="KW-0862">Zinc</keyword>
<evidence type="ECO:0000256" key="2">
    <source>
        <dbReference type="ARBA" id="ARBA00022692"/>
    </source>
</evidence>
<reference evidence="12" key="1">
    <citation type="journal article" date="2006" name="PLoS Biol.">
        <title>Macronuclear genome sequence of the ciliate Tetrahymena thermophila, a model eukaryote.</title>
        <authorList>
            <person name="Eisen J.A."/>
            <person name="Coyne R.S."/>
            <person name="Wu M."/>
            <person name="Wu D."/>
            <person name="Thiagarajan M."/>
            <person name="Wortman J.R."/>
            <person name="Badger J.H."/>
            <person name="Ren Q."/>
            <person name="Amedeo P."/>
            <person name="Jones K.M."/>
            <person name="Tallon L.J."/>
            <person name="Delcher A.L."/>
            <person name="Salzberg S.L."/>
            <person name="Silva J.C."/>
            <person name="Haas B.J."/>
            <person name="Majoros W.H."/>
            <person name="Farzad M."/>
            <person name="Carlton J.M."/>
            <person name="Smith R.K. Jr."/>
            <person name="Garg J."/>
            <person name="Pearlman R.E."/>
            <person name="Karrer K.M."/>
            <person name="Sun L."/>
            <person name="Manning G."/>
            <person name="Elde N.C."/>
            <person name="Turkewitz A.P."/>
            <person name="Asai D.J."/>
            <person name="Wilkes D.E."/>
            <person name="Wang Y."/>
            <person name="Cai H."/>
            <person name="Collins K."/>
            <person name="Stewart B.A."/>
            <person name="Lee S.R."/>
            <person name="Wilamowska K."/>
            <person name="Weinberg Z."/>
            <person name="Ruzzo W.L."/>
            <person name="Wloga D."/>
            <person name="Gaertig J."/>
            <person name="Frankel J."/>
            <person name="Tsao C.-C."/>
            <person name="Gorovsky M.A."/>
            <person name="Keeling P.J."/>
            <person name="Waller R.F."/>
            <person name="Patron N.J."/>
            <person name="Cherry J.M."/>
            <person name="Stover N.A."/>
            <person name="Krieger C.J."/>
            <person name="del Toro C."/>
            <person name="Ryder H.F."/>
            <person name="Williamson S.C."/>
            <person name="Barbeau R.A."/>
            <person name="Hamilton E.P."/>
            <person name="Orias E."/>
        </authorList>
    </citation>
    <scope>NUCLEOTIDE SEQUENCE [LARGE SCALE GENOMIC DNA]</scope>
    <source>
        <strain evidence="12">SB210</strain>
    </source>
</reference>
<dbReference type="SMART" id="SM00184">
    <property type="entry name" value="RING"/>
    <property type="match status" value="1"/>
</dbReference>
<dbReference type="InterPro" id="IPR001841">
    <property type="entry name" value="Znf_RING"/>
</dbReference>
<evidence type="ECO:0000256" key="4">
    <source>
        <dbReference type="ARBA" id="ARBA00022771"/>
    </source>
</evidence>
<keyword evidence="3" id="KW-0479">Metal-binding</keyword>
<feature type="domain" description="RING-type" evidence="10">
    <location>
        <begin position="167"/>
        <end position="238"/>
    </location>
</feature>
<dbReference type="EMBL" id="GG662749">
    <property type="protein sequence ID" value="EWS75279.1"/>
    <property type="molecule type" value="Genomic_DNA"/>
</dbReference>
<comment type="subcellular location">
    <subcellularLocation>
        <location evidence="1">Membrane</location>
    </subcellularLocation>
</comment>
<dbReference type="RefSeq" id="XP_012652270.1">
    <property type="nucleotide sequence ID" value="XM_012796816.1"/>
</dbReference>
<proteinExistence type="predicted"/>
<evidence type="ECO:0000256" key="6">
    <source>
        <dbReference type="ARBA" id="ARBA00022989"/>
    </source>
</evidence>
<evidence type="ECO:0000256" key="1">
    <source>
        <dbReference type="ARBA" id="ARBA00004370"/>
    </source>
</evidence>
<dbReference type="GO" id="GO:0016020">
    <property type="term" value="C:membrane"/>
    <property type="evidence" value="ECO:0007669"/>
    <property type="project" value="UniProtKB-SubCell"/>
</dbReference>
<name>W7XKW0_TETTS</name>
<dbReference type="PROSITE" id="PS50089">
    <property type="entry name" value="ZF_RING_2"/>
    <property type="match status" value="1"/>
</dbReference>
<evidence type="ECO:0000256" key="8">
    <source>
        <dbReference type="PROSITE-ProRule" id="PRU00175"/>
    </source>
</evidence>
<dbReference type="Pfam" id="PF13639">
    <property type="entry name" value="zf-RING_2"/>
    <property type="match status" value="1"/>
</dbReference>
<dbReference type="Proteomes" id="UP000009168">
    <property type="component" value="Unassembled WGS sequence"/>
</dbReference>
<sequence length="250" mass="29367">MDYCQVYSSLIKWGLTTLYIAVTIFMWDQEPICVQRINVVLSIIFFIGVNKCVSIFRLFLQEKSLDFEITILMIIIHIQNERLSQGCIENTTSLFERVSVFLFFIILISNSIYFVVALSFLIFSLLQYLLLTREVYNQDYFEQKGITSQQLIQLIKPLSDECSKDECAICLSQLGEQSKFTSENIQQNKLQNTNEKEQVQQYINHNNCIVCIPKCQHKYHFFCAKEWLKNHNTCPSCRQNLKDLSFNQQN</sequence>
<evidence type="ECO:0000256" key="7">
    <source>
        <dbReference type="ARBA" id="ARBA00023136"/>
    </source>
</evidence>
<gene>
    <name evidence="11" type="ORF">TTHERM_000355099</name>
</gene>
<keyword evidence="12" id="KW-1185">Reference proteome</keyword>
<dbReference type="GeneID" id="24438581"/>
<dbReference type="STRING" id="312017.W7XKW0"/>
<dbReference type="AlphaFoldDB" id="W7XKW0"/>
<dbReference type="GO" id="GO:0008270">
    <property type="term" value="F:zinc ion binding"/>
    <property type="evidence" value="ECO:0007669"/>
    <property type="project" value="UniProtKB-KW"/>
</dbReference>
<evidence type="ECO:0000256" key="5">
    <source>
        <dbReference type="ARBA" id="ARBA00022833"/>
    </source>
</evidence>
<keyword evidence="6 9" id="KW-1133">Transmembrane helix</keyword>
<dbReference type="Gene3D" id="3.30.40.10">
    <property type="entry name" value="Zinc/RING finger domain, C3HC4 (zinc finger)"/>
    <property type="match status" value="1"/>
</dbReference>
<keyword evidence="4 8" id="KW-0863">Zinc-finger</keyword>
<dbReference type="OrthoDB" id="1350957at2759"/>
<evidence type="ECO:0000256" key="3">
    <source>
        <dbReference type="ARBA" id="ARBA00022723"/>
    </source>
</evidence>
<evidence type="ECO:0000313" key="11">
    <source>
        <dbReference type="EMBL" id="EWS75279.1"/>
    </source>
</evidence>
<dbReference type="PANTHER" id="PTHR46539:SF1">
    <property type="entry name" value="E3 UBIQUITIN-PROTEIN LIGASE ATL42"/>
    <property type="match status" value="1"/>
</dbReference>
<dbReference type="SUPFAM" id="SSF57850">
    <property type="entry name" value="RING/U-box"/>
    <property type="match status" value="1"/>
</dbReference>
<evidence type="ECO:0000313" key="12">
    <source>
        <dbReference type="Proteomes" id="UP000009168"/>
    </source>
</evidence>
<keyword evidence="7 9" id="KW-0472">Membrane</keyword>
<evidence type="ECO:0000256" key="9">
    <source>
        <dbReference type="SAM" id="Phobius"/>
    </source>
</evidence>
<organism evidence="11 12">
    <name type="scientific">Tetrahymena thermophila (strain SB210)</name>
    <dbReference type="NCBI Taxonomy" id="312017"/>
    <lineage>
        <taxon>Eukaryota</taxon>
        <taxon>Sar</taxon>
        <taxon>Alveolata</taxon>
        <taxon>Ciliophora</taxon>
        <taxon>Intramacronucleata</taxon>
        <taxon>Oligohymenophorea</taxon>
        <taxon>Hymenostomatida</taxon>
        <taxon>Tetrahymenina</taxon>
        <taxon>Tetrahymenidae</taxon>
        <taxon>Tetrahymena</taxon>
    </lineage>
</organism>
<dbReference type="InParanoid" id="W7XKW0"/>
<dbReference type="PANTHER" id="PTHR46539">
    <property type="entry name" value="E3 UBIQUITIN-PROTEIN LIGASE ATL42"/>
    <property type="match status" value="1"/>
</dbReference>
<keyword evidence="2 9" id="KW-0812">Transmembrane</keyword>
<dbReference type="KEGG" id="tet:TTHERM_000355099"/>
<feature type="transmembrane region" description="Helical" evidence="9">
    <location>
        <begin position="100"/>
        <end position="126"/>
    </location>
</feature>
<accession>W7XKW0</accession>
<evidence type="ECO:0000259" key="10">
    <source>
        <dbReference type="PROSITE" id="PS50089"/>
    </source>
</evidence>